<dbReference type="GO" id="GO:0005886">
    <property type="term" value="C:plasma membrane"/>
    <property type="evidence" value="ECO:0007669"/>
    <property type="project" value="UniProtKB-SubCell"/>
</dbReference>
<feature type="chain" id="PRO_5012475581" evidence="9">
    <location>
        <begin position="20"/>
        <end position="539"/>
    </location>
</feature>
<dbReference type="VEuPathDB" id="TriTrypDB:Tb1125.Tb11.v5.1024"/>
<name>A0A1J0R9U5_9TRYP</name>
<feature type="domain" description="Trypanosome variant surface glycoprotein B-type N-terminal" evidence="10">
    <location>
        <begin position="16"/>
        <end position="412"/>
    </location>
</feature>
<dbReference type="GO" id="GO:0098552">
    <property type="term" value="C:side of membrane"/>
    <property type="evidence" value="ECO:0007669"/>
    <property type="project" value="UniProtKB-KW"/>
</dbReference>
<evidence type="ECO:0000256" key="5">
    <source>
        <dbReference type="ARBA" id="ARBA00022729"/>
    </source>
</evidence>
<accession>A0A1J0R9U5</accession>
<sequence>MKFSKIAVALMAVCIFANGDGENAKEFRDICQIYNILRQPIPKPTLKVGADPTGKDGTPEDLNAATTRIFNDIKQLNVSVIQPEIAQILEYSTEQGKWQKVSTDNNKKGYFPEDDETTFEELRHLYKKTTTDPQGEAFRKQCSLPLNEREKFRVRQVFAQLWKTAIAKRKEILNRAAAIENQRRTARNAAITALYGKTFATTSADRDAPDKALSAEPTEAGFPMTAATAMSTQCKPNANVEDAPGGALVSDILCLCGADTTQGHTVCGGALMEAMANSQEKAKGAANWAKLKPKCEALRPEQPNTLNPQTLTTAITRLFAHLGSNQQGTAAAPQDHDKLGKNSRSILGLHVLDNTRPPGCGSSSGVNTFTAAPHGACIDYQNMLANKNGITWAGAAQQVIKELLDIDSTFSEARNYISEAQGIANQMRTILLLVPLSGPTAAGIGQTSSKQPKQEEQNKCKAAANKTAAGCAAIDCEYDNTTKECKPKTGSENAAAGTGVNCFSHTTKDACEAVNGDAPKDKKKVLDVLNASARIHVSL</sequence>
<protein>
    <submittedName>
        <fullName evidence="11">Variant surface glycoprotein 1125.4039</fullName>
    </submittedName>
</protein>
<keyword evidence="5 9" id="KW-0732">Signal</keyword>
<evidence type="ECO:0000256" key="9">
    <source>
        <dbReference type="SAM" id="SignalP"/>
    </source>
</evidence>
<dbReference type="VEuPathDB" id="TriTrypDB:Tb11.v5.1024"/>
<evidence type="ECO:0000256" key="6">
    <source>
        <dbReference type="ARBA" id="ARBA00023136"/>
    </source>
</evidence>
<keyword evidence="3" id="KW-1003">Cell membrane</keyword>
<keyword evidence="7" id="KW-0325">Glycoprotein</keyword>
<evidence type="ECO:0000256" key="7">
    <source>
        <dbReference type="ARBA" id="ARBA00023180"/>
    </source>
</evidence>
<evidence type="ECO:0000259" key="10">
    <source>
        <dbReference type="Pfam" id="PF13206"/>
    </source>
</evidence>
<evidence type="ECO:0000256" key="3">
    <source>
        <dbReference type="ARBA" id="ARBA00022475"/>
    </source>
</evidence>
<dbReference type="Pfam" id="PF13206">
    <property type="entry name" value="VSG_B"/>
    <property type="match status" value="1"/>
</dbReference>
<comment type="subcellular location">
    <subcellularLocation>
        <location evidence="2">Cell membrane</location>
        <topology evidence="2">Lipid-anchor</topology>
        <topology evidence="2">GPI-anchor</topology>
    </subcellularLocation>
</comment>
<reference evidence="11" key="1">
    <citation type="submission" date="2016-08" db="EMBL/GenBank/DDBJ databases">
        <title>VSG repertoire of Trypanosoma brucei EATRO 1125.</title>
        <authorList>
            <person name="Cross G.A."/>
        </authorList>
    </citation>
    <scope>NUCLEOTIDE SEQUENCE</scope>
    <source>
        <strain evidence="11">EATRO 1125</strain>
    </source>
</reference>
<organism evidence="11">
    <name type="scientific">Trypanosoma brucei</name>
    <dbReference type="NCBI Taxonomy" id="5691"/>
    <lineage>
        <taxon>Eukaryota</taxon>
        <taxon>Discoba</taxon>
        <taxon>Euglenozoa</taxon>
        <taxon>Kinetoplastea</taxon>
        <taxon>Metakinetoplastina</taxon>
        <taxon>Trypanosomatida</taxon>
        <taxon>Trypanosomatidae</taxon>
        <taxon>Trypanosoma</taxon>
    </lineage>
</organism>
<evidence type="ECO:0000256" key="4">
    <source>
        <dbReference type="ARBA" id="ARBA00022622"/>
    </source>
</evidence>
<evidence type="ECO:0000313" key="11">
    <source>
        <dbReference type="EMBL" id="APD74574.1"/>
    </source>
</evidence>
<dbReference type="EMBL" id="KX700618">
    <property type="protein sequence ID" value="APD74574.1"/>
    <property type="molecule type" value="Genomic_DNA"/>
</dbReference>
<dbReference type="AlphaFoldDB" id="A0A1J0R9U5"/>
<evidence type="ECO:0000256" key="1">
    <source>
        <dbReference type="ARBA" id="ARBA00002523"/>
    </source>
</evidence>
<keyword evidence="4" id="KW-0336">GPI-anchor</keyword>
<feature type="signal peptide" evidence="9">
    <location>
        <begin position="1"/>
        <end position="19"/>
    </location>
</feature>
<proteinExistence type="predicted"/>
<comment type="function">
    <text evidence="1">VSG forms a coat on the surface of the parasite. The trypanosome evades the immune response of the host by expressing a series of antigenically distinct VSGs from an estimated 1000 VSG genes.</text>
</comment>
<evidence type="ECO:0000256" key="2">
    <source>
        <dbReference type="ARBA" id="ARBA00004609"/>
    </source>
</evidence>
<dbReference type="VEuPathDB" id="TriTrypDB:Tb427_000496700"/>
<dbReference type="InterPro" id="IPR025932">
    <property type="entry name" value="Trypano_VSG_B_N_dom"/>
</dbReference>
<keyword evidence="6" id="KW-0472">Membrane</keyword>
<keyword evidence="8" id="KW-0449">Lipoprotein</keyword>
<evidence type="ECO:0000256" key="8">
    <source>
        <dbReference type="ARBA" id="ARBA00023288"/>
    </source>
</evidence>